<sequence length="89" mass="9570">MDEVRNRSGNKHTICMSSLRGMTAASFEDLFSFTCDSPCTDPKFGQKDESGNGDGSPADGRTGSAEKCDPAMEREPSGFVRTIRTESGI</sequence>
<name>A0AAW1D2E3_9HEMI</name>
<dbReference type="AlphaFoldDB" id="A0AAW1D2E3"/>
<organism evidence="2 3">
    <name type="scientific">Rhynocoris fuscipes</name>
    <dbReference type="NCBI Taxonomy" id="488301"/>
    <lineage>
        <taxon>Eukaryota</taxon>
        <taxon>Metazoa</taxon>
        <taxon>Ecdysozoa</taxon>
        <taxon>Arthropoda</taxon>
        <taxon>Hexapoda</taxon>
        <taxon>Insecta</taxon>
        <taxon>Pterygota</taxon>
        <taxon>Neoptera</taxon>
        <taxon>Paraneoptera</taxon>
        <taxon>Hemiptera</taxon>
        <taxon>Heteroptera</taxon>
        <taxon>Panheteroptera</taxon>
        <taxon>Cimicomorpha</taxon>
        <taxon>Reduviidae</taxon>
        <taxon>Harpactorinae</taxon>
        <taxon>Harpactorini</taxon>
        <taxon>Rhynocoris</taxon>
    </lineage>
</organism>
<gene>
    <name evidence="2" type="ORF">O3M35_011899</name>
</gene>
<protein>
    <submittedName>
        <fullName evidence="2">Uncharacterized protein</fullName>
    </submittedName>
</protein>
<dbReference type="Proteomes" id="UP001461498">
    <property type="component" value="Unassembled WGS sequence"/>
</dbReference>
<accession>A0AAW1D2E3</accession>
<keyword evidence="3" id="KW-1185">Reference proteome</keyword>
<feature type="compositionally biased region" description="Basic and acidic residues" evidence="1">
    <location>
        <begin position="64"/>
        <end position="76"/>
    </location>
</feature>
<feature type="region of interest" description="Disordered" evidence="1">
    <location>
        <begin position="42"/>
        <end position="89"/>
    </location>
</feature>
<evidence type="ECO:0000313" key="2">
    <source>
        <dbReference type="EMBL" id="KAK9503298.1"/>
    </source>
</evidence>
<dbReference type="EMBL" id="JAPXFL010000008">
    <property type="protein sequence ID" value="KAK9503298.1"/>
    <property type="molecule type" value="Genomic_DNA"/>
</dbReference>
<evidence type="ECO:0000256" key="1">
    <source>
        <dbReference type="SAM" id="MobiDB-lite"/>
    </source>
</evidence>
<evidence type="ECO:0000313" key="3">
    <source>
        <dbReference type="Proteomes" id="UP001461498"/>
    </source>
</evidence>
<proteinExistence type="predicted"/>
<reference evidence="2 3" key="1">
    <citation type="submission" date="2022-12" db="EMBL/GenBank/DDBJ databases">
        <title>Chromosome-level genome assembly of true bugs.</title>
        <authorList>
            <person name="Ma L."/>
            <person name="Li H."/>
        </authorList>
    </citation>
    <scope>NUCLEOTIDE SEQUENCE [LARGE SCALE GENOMIC DNA]</scope>
    <source>
        <strain evidence="2">Lab_2022b</strain>
    </source>
</reference>
<comment type="caution">
    <text evidence="2">The sequence shown here is derived from an EMBL/GenBank/DDBJ whole genome shotgun (WGS) entry which is preliminary data.</text>
</comment>